<proteinExistence type="predicted"/>
<evidence type="ECO:0000313" key="3">
    <source>
        <dbReference type="Proteomes" id="UP001374803"/>
    </source>
</evidence>
<gene>
    <name evidence="2" type="ORF">LVJ94_36020</name>
</gene>
<feature type="transmembrane region" description="Helical" evidence="1">
    <location>
        <begin position="354"/>
        <end position="374"/>
    </location>
</feature>
<feature type="transmembrane region" description="Helical" evidence="1">
    <location>
        <begin position="380"/>
        <end position="400"/>
    </location>
</feature>
<organism evidence="2 3">
    <name type="scientific">Pendulispora rubella</name>
    <dbReference type="NCBI Taxonomy" id="2741070"/>
    <lineage>
        <taxon>Bacteria</taxon>
        <taxon>Pseudomonadati</taxon>
        <taxon>Myxococcota</taxon>
        <taxon>Myxococcia</taxon>
        <taxon>Myxococcales</taxon>
        <taxon>Sorangiineae</taxon>
        <taxon>Pendulisporaceae</taxon>
        <taxon>Pendulispora</taxon>
    </lineage>
</organism>
<feature type="transmembrane region" description="Helical" evidence="1">
    <location>
        <begin position="407"/>
        <end position="425"/>
    </location>
</feature>
<keyword evidence="1" id="KW-0812">Transmembrane</keyword>
<feature type="transmembrane region" description="Helical" evidence="1">
    <location>
        <begin position="329"/>
        <end position="347"/>
    </location>
</feature>
<name>A0ABZ2KV00_9BACT</name>
<dbReference type="EMBL" id="CP089983">
    <property type="protein sequence ID" value="WXB02312.1"/>
    <property type="molecule type" value="Genomic_DNA"/>
</dbReference>
<reference evidence="2" key="1">
    <citation type="submission" date="2021-12" db="EMBL/GenBank/DDBJ databases">
        <title>Discovery of the Pendulisporaceae a myxobacterial family with distinct sporulation behavior and unique specialized metabolism.</title>
        <authorList>
            <person name="Garcia R."/>
            <person name="Popoff A."/>
            <person name="Bader C.D."/>
            <person name="Loehr J."/>
            <person name="Walesch S."/>
            <person name="Walt C."/>
            <person name="Boldt J."/>
            <person name="Bunk B."/>
            <person name="Haeckl F.J.F.P.J."/>
            <person name="Gunesch A.P."/>
            <person name="Birkelbach J."/>
            <person name="Nuebel U."/>
            <person name="Pietschmann T."/>
            <person name="Bach T."/>
            <person name="Mueller R."/>
        </authorList>
    </citation>
    <scope>NUCLEOTIDE SEQUENCE</scope>
    <source>
        <strain evidence="2">MSr11367</strain>
    </source>
</reference>
<evidence type="ECO:0000313" key="2">
    <source>
        <dbReference type="EMBL" id="WXB02312.1"/>
    </source>
</evidence>
<dbReference type="Proteomes" id="UP001374803">
    <property type="component" value="Chromosome"/>
</dbReference>
<feature type="transmembrane region" description="Helical" evidence="1">
    <location>
        <begin position="233"/>
        <end position="250"/>
    </location>
</feature>
<dbReference type="RefSeq" id="WP_394831939.1">
    <property type="nucleotide sequence ID" value="NZ_CP089929.1"/>
</dbReference>
<evidence type="ECO:0000256" key="1">
    <source>
        <dbReference type="SAM" id="Phobius"/>
    </source>
</evidence>
<feature type="transmembrane region" description="Helical" evidence="1">
    <location>
        <begin position="114"/>
        <end position="137"/>
    </location>
</feature>
<accession>A0ABZ2KV00</accession>
<keyword evidence="3" id="KW-1185">Reference proteome</keyword>
<feature type="transmembrane region" description="Helical" evidence="1">
    <location>
        <begin position="257"/>
        <end position="277"/>
    </location>
</feature>
<feature type="transmembrane region" description="Helical" evidence="1">
    <location>
        <begin position="183"/>
        <end position="200"/>
    </location>
</feature>
<keyword evidence="1" id="KW-1133">Transmembrane helix</keyword>
<keyword evidence="1" id="KW-0472">Membrane</keyword>
<evidence type="ECO:0008006" key="4">
    <source>
        <dbReference type="Google" id="ProtNLM"/>
    </source>
</evidence>
<protein>
    <recommendedName>
        <fullName evidence="4">Glycosyltransferase RgtA/B/C/D-like domain-containing protein</fullName>
    </recommendedName>
</protein>
<sequence>MARVLDRAKRAFRRVSRVLSPVLGYDRALYVLWAAACTLLSARTFYGYMLKQTSGEWSAPLDDVFIHFDYARSTAEGHPFEWATGNGYSSGNTSLSYPFVLALGYLFGFHGERLMIWAAIVAAVSVFGVLLAARGFFLRNAARASTALGGATGAWMRVASFLLPPLFLAIGSLDWSLWSGMEVAFFLASWACGLVAFFDLDAAESAQRPRRAWILGLAGAGIVFTRPEGAGTVAAFGLVAAWPILMRHGWRGWKPIVGLLLRAGLPGVLILVAQTLANRYFTGEYSANGAIVKLATNNPFLTRTDKINDYVFNLNYAIFRNLEYHFTDLPALGFLLPTLGLATLAFRETRRYGVLIWLQIALWLGLTAFNGQVRWQNERYTMPAVAWLLIAAALGASALVRRRTKPSALFMIVAGALAVQTIGIATRAANTNPEFRFAWVLALLGGLALAALFSLWPLRVACVAAALFFFQVHQEPNYRGQKWFFGRASRNIRDQHIVAGRWLAHLKPRRILVGDAGALIYASQRPGLDIIGLGGFHALPFARAGVHGLPATLELIERMPAAERPDVLAIYPTWWGVLPTWFSSEVLARFPVEGNVICGGYEDVIYRADWHLLGTGNRPRHAATNLRDEIDVADLVSETEHRYVFPTPAGGWTDMKILSDPADSRLDLFDGGRRIGGGLSERFVLRNLTPGKAATLIVRSAPDATSHVIVRAGGTDVAALDFAPSEGWVETAVEIPADKVTAELSFELANTGSGDFVDYHVWIAQ</sequence>
<feature type="transmembrane region" description="Helical" evidence="1">
    <location>
        <begin position="29"/>
        <end position="49"/>
    </location>
</feature>
<feature type="transmembrane region" description="Helical" evidence="1">
    <location>
        <begin position="158"/>
        <end position="177"/>
    </location>
</feature>
<feature type="transmembrane region" description="Helical" evidence="1">
    <location>
        <begin position="437"/>
        <end position="470"/>
    </location>
</feature>